<dbReference type="InterPro" id="IPR044865">
    <property type="entry name" value="MRH_dom"/>
</dbReference>
<evidence type="ECO:0000256" key="5">
    <source>
        <dbReference type="ARBA" id="ARBA00005363"/>
    </source>
</evidence>
<dbReference type="SUPFAM" id="SSF50911">
    <property type="entry name" value="Mannose 6-phosphate receptor domain"/>
    <property type="match status" value="1"/>
</dbReference>
<proteinExistence type="inferred from homology"/>
<evidence type="ECO:0000256" key="10">
    <source>
        <dbReference type="ARBA" id="ARBA00022927"/>
    </source>
</evidence>
<name>A0AAN9BN96_9CAEN</name>
<dbReference type="EMBL" id="JBAMIC010000003">
    <property type="protein sequence ID" value="KAK7109133.1"/>
    <property type="molecule type" value="Genomic_DNA"/>
</dbReference>
<keyword evidence="14" id="KW-0496">Mitochondrion</keyword>
<keyword evidence="8 18" id="KW-0812">Transmembrane</keyword>
<keyword evidence="16" id="KW-1015">Disulfide bond</keyword>
<keyword evidence="12" id="KW-0072">Autophagy</keyword>
<evidence type="ECO:0000256" key="2">
    <source>
        <dbReference type="ARBA" id="ARBA00004358"/>
    </source>
</evidence>
<dbReference type="AlphaFoldDB" id="A0AAN9BN96"/>
<keyword evidence="11 18" id="KW-1133">Transmembrane helix</keyword>
<evidence type="ECO:0000256" key="12">
    <source>
        <dbReference type="ARBA" id="ARBA00023006"/>
    </source>
</evidence>
<keyword evidence="10" id="KW-0653">Protein transport</keyword>
<protein>
    <recommendedName>
        <fullName evidence="6">Autophagy-related protein 27</fullName>
    </recommendedName>
</protein>
<evidence type="ECO:0000256" key="16">
    <source>
        <dbReference type="ARBA" id="ARBA00023157"/>
    </source>
</evidence>
<dbReference type="Pfam" id="PF09451">
    <property type="entry name" value="ATG27"/>
    <property type="match status" value="1"/>
</dbReference>
<comment type="subcellular location">
    <subcellularLocation>
        <location evidence="2">Cytoplasmic vesicle membrane</location>
        <topology evidence="2">Single-pass type I membrane protein</topology>
    </subcellularLocation>
    <subcellularLocation>
        <location evidence="3">Golgi apparatus membrane</location>
    </subcellularLocation>
    <subcellularLocation>
        <location evidence="1">Mitochondrion membrane</location>
        <topology evidence="1">Single-pass membrane protein</topology>
    </subcellularLocation>
    <subcellularLocation>
        <location evidence="4">Preautophagosomal structure membrane</location>
        <topology evidence="4">Single-pass type I membrane protein</topology>
    </subcellularLocation>
</comment>
<dbReference type="GO" id="GO:0006914">
    <property type="term" value="P:autophagy"/>
    <property type="evidence" value="ECO:0007669"/>
    <property type="project" value="UniProtKB-KW"/>
</dbReference>
<feature type="transmembrane region" description="Helical" evidence="18">
    <location>
        <begin position="199"/>
        <end position="218"/>
    </location>
</feature>
<dbReference type="GO" id="GO:0034045">
    <property type="term" value="C:phagophore assembly site membrane"/>
    <property type="evidence" value="ECO:0007669"/>
    <property type="project" value="UniProtKB-SubCell"/>
</dbReference>
<evidence type="ECO:0000256" key="3">
    <source>
        <dbReference type="ARBA" id="ARBA00004394"/>
    </source>
</evidence>
<evidence type="ECO:0000256" key="11">
    <source>
        <dbReference type="ARBA" id="ARBA00022989"/>
    </source>
</evidence>
<keyword evidence="17" id="KW-0968">Cytoplasmic vesicle</keyword>
<dbReference type="InterPro" id="IPR018939">
    <property type="entry name" value="Autophagy-rel_prot_27"/>
</dbReference>
<sequence>MLQNSSCILGRIVCLIVFGLLTPWEGSGRGSLAQQCLGVDGCGCVFDDNSGVIDVSSLGNTDNTPRFKDVQADDFYYYSFNPCKPFSEITCSGASVCQVDASKTASYQAGDSNAATWSYDGTNVLVTYVSTADPSTTRSGIVTYICDESANEATMTAQGETSSTIYGVTVTTKCACKNGCSGGSIHVTVEVSILSTGSIMLIIFFVVLIIYVAAGIAYNRTRKQATGMEMVPNISFWRAIPGYVKDGFVFTTGKIRPKKSGYDEV</sequence>
<evidence type="ECO:0000313" key="21">
    <source>
        <dbReference type="Proteomes" id="UP001374579"/>
    </source>
</evidence>
<evidence type="ECO:0000256" key="7">
    <source>
        <dbReference type="ARBA" id="ARBA00022448"/>
    </source>
</evidence>
<dbReference type="GO" id="GO:0031966">
    <property type="term" value="C:mitochondrial membrane"/>
    <property type="evidence" value="ECO:0007669"/>
    <property type="project" value="UniProtKB-SubCell"/>
</dbReference>
<dbReference type="GO" id="GO:0010008">
    <property type="term" value="C:endosome membrane"/>
    <property type="evidence" value="ECO:0007669"/>
    <property type="project" value="UniProtKB-SubCell"/>
</dbReference>
<dbReference type="GO" id="GO:0000139">
    <property type="term" value="C:Golgi membrane"/>
    <property type="evidence" value="ECO:0007669"/>
    <property type="project" value="UniProtKB-SubCell"/>
</dbReference>
<keyword evidence="15 18" id="KW-0472">Membrane</keyword>
<reference evidence="20 21" key="1">
    <citation type="submission" date="2024-02" db="EMBL/GenBank/DDBJ databases">
        <title>Chromosome-scale genome assembly of the rough periwinkle Littorina saxatilis.</title>
        <authorList>
            <person name="De Jode A."/>
            <person name="Faria R."/>
            <person name="Formenti G."/>
            <person name="Sims Y."/>
            <person name="Smith T.P."/>
            <person name="Tracey A."/>
            <person name="Wood J.M.D."/>
            <person name="Zagrodzka Z.B."/>
            <person name="Johannesson K."/>
            <person name="Butlin R.K."/>
            <person name="Leder E.H."/>
        </authorList>
    </citation>
    <scope>NUCLEOTIDE SEQUENCE [LARGE SCALE GENOMIC DNA]</scope>
    <source>
        <strain evidence="20">Snail1</strain>
        <tissue evidence="20">Muscle</tissue>
    </source>
</reference>
<keyword evidence="9" id="KW-0732">Signal</keyword>
<dbReference type="Proteomes" id="UP001374579">
    <property type="component" value="Unassembled WGS sequence"/>
</dbReference>
<accession>A0AAN9BN96</accession>
<evidence type="ECO:0000256" key="15">
    <source>
        <dbReference type="ARBA" id="ARBA00023136"/>
    </source>
</evidence>
<dbReference type="PANTHER" id="PTHR15071">
    <property type="entry name" value="MANNOSE-6-PHOSPHATE RECEPTOR FAMILY MEMBER"/>
    <property type="match status" value="1"/>
</dbReference>
<dbReference type="InterPro" id="IPR009011">
    <property type="entry name" value="Man6P_isomerase_rcpt-bd_dom_sf"/>
</dbReference>
<comment type="similarity">
    <text evidence="5">Belongs to the ATG27 family.</text>
</comment>
<evidence type="ECO:0000256" key="4">
    <source>
        <dbReference type="ARBA" id="ARBA00004472"/>
    </source>
</evidence>
<keyword evidence="21" id="KW-1185">Reference proteome</keyword>
<evidence type="ECO:0000313" key="20">
    <source>
        <dbReference type="EMBL" id="KAK7109133.1"/>
    </source>
</evidence>
<dbReference type="PROSITE" id="PS51914">
    <property type="entry name" value="MRH"/>
    <property type="match status" value="1"/>
</dbReference>
<evidence type="ECO:0000256" key="8">
    <source>
        <dbReference type="ARBA" id="ARBA00022692"/>
    </source>
</evidence>
<evidence type="ECO:0000256" key="17">
    <source>
        <dbReference type="ARBA" id="ARBA00023329"/>
    </source>
</evidence>
<evidence type="ECO:0000256" key="6">
    <source>
        <dbReference type="ARBA" id="ARBA00013776"/>
    </source>
</evidence>
<evidence type="ECO:0000256" key="13">
    <source>
        <dbReference type="ARBA" id="ARBA00023034"/>
    </source>
</evidence>
<evidence type="ECO:0000256" key="9">
    <source>
        <dbReference type="ARBA" id="ARBA00022729"/>
    </source>
</evidence>
<evidence type="ECO:0000256" key="18">
    <source>
        <dbReference type="SAM" id="Phobius"/>
    </source>
</evidence>
<dbReference type="PANTHER" id="PTHR15071:SF0">
    <property type="entry name" value="MANNOSE 6-PHOSPHATE RECEPTOR-LIKE PROTEIN 1"/>
    <property type="match status" value="1"/>
</dbReference>
<dbReference type="Gene3D" id="2.70.130.10">
    <property type="entry name" value="Mannose-6-phosphate receptor binding domain"/>
    <property type="match status" value="1"/>
</dbReference>
<organism evidence="20 21">
    <name type="scientific">Littorina saxatilis</name>
    <dbReference type="NCBI Taxonomy" id="31220"/>
    <lineage>
        <taxon>Eukaryota</taxon>
        <taxon>Metazoa</taxon>
        <taxon>Spiralia</taxon>
        <taxon>Lophotrochozoa</taxon>
        <taxon>Mollusca</taxon>
        <taxon>Gastropoda</taxon>
        <taxon>Caenogastropoda</taxon>
        <taxon>Littorinimorpha</taxon>
        <taxon>Littorinoidea</taxon>
        <taxon>Littorinidae</taxon>
        <taxon>Littorina</taxon>
    </lineage>
</organism>
<evidence type="ECO:0000259" key="19">
    <source>
        <dbReference type="PROSITE" id="PS51914"/>
    </source>
</evidence>
<keyword evidence="13" id="KW-0333">Golgi apparatus</keyword>
<dbReference type="GO" id="GO:0015031">
    <property type="term" value="P:protein transport"/>
    <property type="evidence" value="ECO:0007669"/>
    <property type="project" value="UniProtKB-KW"/>
</dbReference>
<dbReference type="GO" id="GO:0005802">
    <property type="term" value="C:trans-Golgi network"/>
    <property type="evidence" value="ECO:0007669"/>
    <property type="project" value="TreeGrafter"/>
</dbReference>
<evidence type="ECO:0000256" key="1">
    <source>
        <dbReference type="ARBA" id="ARBA00004304"/>
    </source>
</evidence>
<feature type="domain" description="MRH" evidence="19">
    <location>
        <begin position="34"/>
        <end position="178"/>
    </location>
</feature>
<evidence type="ECO:0000256" key="14">
    <source>
        <dbReference type="ARBA" id="ARBA00023128"/>
    </source>
</evidence>
<comment type="caution">
    <text evidence="20">The sequence shown here is derived from an EMBL/GenBank/DDBJ whole genome shotgun (WGS) entry which is preliminary data.</text>
</comment>
<keyword evidence="7" id="KW-0813">Transport</keyword>
<gene>
    <name evidence="20" type="ORF">V1264_013232</name>
</gene>